<dbReference type="SUPFAM" id="SSF53335">
    <property type="entry name" value="S-adenosyl-L-methionine-dependent methyltransferases"/>
    <property type="match status" value="1"/>
</dbReference>
<dbReference type="PROSITE" id="PS51683">
    <property type="entry name" value="SAM_OMT_II"/>
    <property type="match status" value="1"/>
</dbReference>
<dbReference type="AlphaFoldDB" id="R7W8J5"/>
<dbReference type="SUPFAM" id="SSF46785">
    <property type="entry name" value="Winged helix' DNA-binding domain"/>
    <property type="match status" value="1"/>
</dbReference>
<sequence>MAAEMTAVEEEACIYAMQLSSTAVLPLTLKNAIELGMLEILMGAGGKMLSPSEVAARLPSTATNPDAPAMVDRMLHLLASYKVVSCEVDEGTHARRYGPTAVCKWFTPNQDGISMAPLLLLTNDKVPMESLYHLKDAVLDGGLPFHKAHGMTMYEYTKTDARLNRVFNEAMKSYTTIVTGKLVELYTGFHDVATLVDVGGGVGATIRAVPQSPGVEHVAGDMFKNVPSGDAIVLKWILHNWTDEQCTTLLRNCYDALPAHGKVVVVEGILPVKPEATSRGQQASLSDMIMLTHTAGGKERNQREFEELAKAGGFTGVKTAYIYSNTWVIEFTK</sequence>
<evidence type="ECO:0000256" key="2">
    <source>
        <dbReference type="ARBA" id="ARBA00022679"/>
    </source>
</evidence>
<dbReference type="InterPro" id="IPR036390">
    <property type="entry name" value="WH_DNA-bd_sf"/>
</dbReference>
<feature type="domain" description="O-methyltransferase C-terminal" evidence="5">
    <location>
        <begin position="132"/>
        <end position="209"/>
    </location>
</feature>
<dbReference type="InterPro" id="IPR001077">
    <property type="entry name" value="COMT_C"/>
</dbReference>
<evidence type="ECO:0000256" key="3">
    <source>
        <dbReference type="ARBA" id="ARBA00022691"/>
    </source>
</evidence>
<dbReference type="PANTHER" id="PTHR11746">
    <property type="entry name" value="O-METHYLTRANSFERASE"/>
    <property type="match status" value="1"/>
</dbReference>
<proteinExistence type="predicted"/>
<dbReference type="InterPro" id="IPR036388">
    <property type="entry name" value="WH-like_DNA-bd_sf"/>
</dbReference>
<dbReference type="InterPro" id="IPR016461">
    <property type="entry name" value="COMT-like"/>
</dbReference>
<dbReference type="EnsemblPlants" id="EMT13959">
    <property type="protein sequence ID" value="EMT13959"/>
    <property type="gene ID" value="F775_14227"/>
</dbReference>
<keyword evidence="2" id="KW-0808">Transferase</keyword>
<dbReference type="PIRSF" id="PIRSF005739">
    <property type="entry name" value="O-mtase"/>
    <property type="match status" value="1"/>
</dbReference>
<accession>R7W8J5</accession>
<dbReference type="FunFam" id="1.10.10.10:FF:000357">
    <property type="entry name" value="Caffeic acid 3-O-methyltransferase"/>
    <property type="match status" value="1"/>
</dbReference>
<organism evidence="7">
    <name type="scientific">Aegilops tauschii</name>
    <name type="common">Tausch's goatgrass</name>
    <name type="synonym">Aegilops squarrosa</name>
    <dbReference type="NCBI Taxonomy" id="37682"/>
    <lineage>
        <taxon>Eukaryota</taxon>
        <taxon>Viridiplantae</taxon>
        <taxon>Streptophyta</taxon>
        <taxon>Embryophyta</taxon>
        <taxon>Tracheophyta</taxon>
        <taxon>Spermatophyta</taxon>
        <taxon>Magnoliopsida</taxon>
        <taxon>Liliopsida</taxon>
        <taxon>Poales</taxon>
        <taxon>Poaceae</taxon>
        <taxon>BOP clade</taxon>
        <taxon>Pooideae</taxon>
        <taxon>Triticodae</taxon>
        <taxon>Triticeae</taxon>
        <taxon>Triticinae</taxon>
        <taxon>Aegilops</taxon>
    </lineage>
</organism>
<evidence type="ECO:0000256" key="1">
    <source>
        <dbReference type="ARBA" id="ARBA00022603"/>
    </source>
</evidence>
<feature type="active site" description="Proton acceptor" evidence="4">
    <location>
        <position position="239"/>
    </location>
</feature>
<feature type="domain" description="O-methyltransferase C-terminal" evidence="5">
    <location>
        <begin position="211"/>
        <end position="314"/>
    </location>
</feature>
<dbReference type="Pfam" id="PF00891">
    <property type="entry name" value="Methyltransf_2"/>
    <property type="match status" value="2"/>
</dbReference>
<name>R7W8J5_AEGTA</name>
<evidence type="ECO:0000259" key="5">
    <source>
        <dbReference type="Pfam" id="PF00891"/>
    </source>
</evidence>
<keyword evidence="3" id="KW-0949">S-adenosyl-L-methionine</keyword>
<dbReference type="GO" id="GO:0032259">
    <property type="term" value="P:methylation"/>
    <property type="evidence" value="ECO:0007669"/>
    <property type="project" value="UniProtKB-KW"/>
</dbReference>
<dbReference type="Pfam" id="PF08100">
    <property type="entry name" value="Dimerisation"/>
    <property type="match status" value="1"/>
</dbReference>
<evidence type="ECO:0000259" key="6">
    <source>
        <dbReference type="Pfam" id="PF08100"/>
    </source>
</evidence>
<dbReference type="Gene3D" id="3.40.50.150">
    <property type="entry name" value="Vaccinia Virus protein VP39"/>
    <property type="match status" value="2"/>
</dbReference>
<keyword evidence="1" id="KW-0489">Methyltransferase</keyword>
<dbReference type="InterPro" id="IPR012967">
    <property type="entry name" value="COMT_dimerisation"/>
</dbReference>
<dbReference type="InterPro" id="IPR029063">
    <property type="entry name" value="SAM-dependent_MTases_sf"/>
</dbReference>
<dbReference type="GO" id="GO:0046983">
    <property type="term" value="F:protein dimerization activity"/>
    <property type="evidence" value="ECO:0007669"/>
    <property type="project" value="InterPro"/>
</dbReference>
<evidence type="ECO:0000256" key="4">
    <source>
        <dbReference type="PIRSR" id="PIRSR005739-1"/>
    </source>
</evidence>
<reference evidence="7" key="1">
    <citation type="submission" date="2015-06" db="UniProtKB">
        <authorList>
            <consortium name="EnsemblPlants"/>
        </authorList>
    </citation>
    <scope>IDENTIFICATION</scope>
</reference>
<evidence type="ECO:0000313" key="7">
    <source>
        <dbReference type="EnsemblPlants" id="EMT13959"/>
    </source>
</evidence>
<protein>
    <submittedName>
        <fullName evidence="7">Caffeic acid 3-O-methyltransferase</fullName>
    </submittedName>
</protein>
<dbReference type="Gene3D" id="1.10.10.10">
    <property type="entry name" value="Winged helix-like DNA-binding domain superfamily/Winged helix DNA-binding domain"/>
    <property type="match status" value="1"/>
</dbReference>
<feature type="domain" description="O-methyltransferase dimerisation" evidence="6">
    <location>
        <begin position="17"/>
        <end position="107"/>
    </location>
</feature>
<dbReference type="GO" id="GO:0008171">
    <property type="term" value="F:O-methyltransferase activity"/>
    <property type="evidence" value="ECO:0007669"/>
    <property type="project" value="InterPro"/>
</dbReference>